<dbReference type="PANTHER" id="PTHR33987:SF1">
    <property type="entry name" value="CALCINEURIN-LIKE METALLO-PHOSPHOESTERASE SUPERFAMILY PROTEIN"/>
    <property type="match status" value="1"/>
</dbReference>
<reference evidence="3" key="1">
    <citation type="journal article" date="2021" name="ISME J.">
        <title>Genomic evolution of the class Acidithiobacillia: deep-branching Proteobacteria living in extreme acidic conditions.</title>
        <authorList>
            <person name="Moya-Beltran A."/>
            <person name="Beard S."/>
            <person name="Rojas-Villalobos C."/>
            <person name="Issotta F."/>
            <person name="Gallardo Y."/>
            <person name="Ulloa R."/>
            <person name="Giaveno A."/>
            <person name="Degli Esposti M."/>
            <person name="Johnson D.B."/>
            <person name="Quatrini R."/>
        </authorList>
    </citation>
    <scope>NUCLEOTIDE SEQUENCE</scope>
    <source>
        <strain evidence="3">VAN18-1</strain>
    </source>
</reference>
<dbReference type="AlphaFoldDB" id="A0AAE2YS99"/>
<dbReference type="InterPro" id="IPR038607">
    <property type="entry name" value="PhoD-like_sf"/>
</dbReference>
<feature type="domain" description="DUF7800" evidence="2">
    <location>
        <begin position="33"/>
        <end position="118"/>
    </location>
</feature>
<dbReference type="CDD" id="cd07389">
    <property type="entry name" value="MPP_PhoD"/>
    <property type="match status" value="1"/>
</dbReference>
<organism evidence="3 4">
    <name type="scientific">Igneacidithiobacillus copahuensis</name>
    <dbReference type="NCBI Taxonomy" id="2724909"/>
    <lineage>
        <taxon>Bacteria</taxon>
        <taxon>Pseudomonadati</taxon>
        <taxon>Pseudomonadota</taxon>
        <taxon>Acidithiobacillia</taxon>
        <taxon>Acidithiobacillales</taxon>
        <taxon>Acidithiobacillaceae</taxon>
        <taxon>Igneacidithiobacillus</taxon>
    </lineage>
</organism>
<dbReference type="Proteomes" id="UP001197378">
    <property type="component" value="Unassembled WGS sequence"/>
</dbReference>
<dbReference type="Pfam" id="PF25077">
    <property type="entry name" value="DUF7800"/>
    <property type="match status" value="1"/>
</dbReference>
<dbReference type="InterPro" id="IPR056702">
    <property type="entry name" value="DUF7800"/>
</dbReference>
<proteinExistence type="predicted"/>
<dbReference type="PANTHER" id="PTHR33987">
    <property type="entry name" value="CALCINEURIN-LIKE METALLO-PHOSPHOESTERASE SUPERFAMILY PROTEIN"/>
    <property type="match status" value="1"/>
</dbReference>
<evidence type="ECO:0000313" key="3">
    <source>
        <dbReference type="EMBL" id="MBU2788835.1"/>
    </source>
</evidence>
<accession>A0AAE2YS99</accession>
<dbReference type="EMBL" id="JAAXYO010000165">
    <property type="protein sequence ID" value="MBU2788835.1"/>
    <property type="molecule type" value="Genomic_DNA"/>
</dbReference>
<evidence type="ECO:0000313" key="4">
    <source>
        <dbReference type="Proteomes" id="UP001197378"/>
    </source>
</evidence>
<name>A0AAE2YS99_9PROT</name>
<dbReference type="Pfam" id="PF09423">
    <property type="entry name" value="PhoD"/>
    <property type="match status" value="1"/>
</dbReference>
<evidence type="ECO:0000259" key="2">
    <source>
        <dbReference type="Pfam" id="PF25077"/>
    </source>
</evidence>
<dbReference type="SUPFAM" id="SSF56300">
    <property type="entry name" value="Metallo-dependent phosphatases"/>
    <property type="match status" value="1"/>
</dbReference>
<dbReference type="InterPro" id="IPR018946">
    <property type="entry name" value="PhoD-like_MPP"/>
</dbReference>
<comment type="caution">
    <text evidence="3">The sequence shown here is derived from an EMBL/GenBank/DDBJ whole genome shotgun (WGS) entry which is preliminary data.</text>
</comment>
<dbReference type="Gene3D" id="3.60.21.70">
    <property type="entry name" value="PhoD-like phosphatase"/>
    <property type="match status" value="1"/>
</dbReference>
<evidence type="ECO:0000259" key="1">
    <source>
        <dbReference type="Pfam" id="PF09423"/>
    </source>
</evidence>
<feature type="domain" description="PhoD-like phosphatase metallophosphatase" evidence="1">
    <location>
        <begin position="159"/>
        <end position="403"/>
    </location>
</feature>
<sequence length="458" mass="51847">MQRRDFLRSGLVLGGAGMLPMPLWAMNLPALATRLHAGPMLGYPAYRSATVWVQTLGPAQVQIRYQAQDGKGAVQHSETVQTDAGNFYSVNIVLDELQPDTRYQTQLLLNNQVLPSPGPLLRTPSLWKFRAPAPDFKVLTGSCAYINDPRYDRPGKPYGGGYEIYEPMRQEQADLMIWLGDNLYFREADFASPAGMALRYWSDRAFAPLQRFLNSTPQIAIWDDHDYGPNDSDSSFIFKETALRLFQSYWPNPSFGLPGTPGVFTQQSVYDADFFLLDDRWYRDADAAAASRGKVMFGKTQLDWLKNALLSSHARFKFIAAGGQMLNDDDAYEGWNLYPEERQDFLDWLANNQIRGVIFLSGDRHISELMRRPRPRYSGKHVYPLWEITSSPLNSGPAKGDHNPYRVPGTLVQERNYCSLAFHGQGADRQVLVSCKDVHGRTLWQHPITSRDLGYDSA</sequence>
<dbReference type="InterPro" id="IPR029052">
    <property type="entry name" value="Metallo-depent_PP-like"/>
</dbReference>
<gene>
    <name evidence="3" type="ORF">HFQ13_11605</name>
</gene>
<protein>
    <submittedName>
        <fullName evidence="3">Alkaline phosphatase family protein</fullName>
    </submittedName>
</protein>
<keyword evidence="4" id="KW-1185">Reference proteome</keyword>